<comment type="caution">
    <text evidence="1">The sequence shown here is derived from an EMBL/GenBank/DDBJ whole genome shotgun (WGS) entry which is preliminary data.</text>
</comment>
<evidence type="ECO:0000313" key="2">
    <source>
        <dbReference type="Proteomes" id="UP001500454"/>
    </source>
</evidence>
<evidence type="ECO:0000313" key="1">
    <source>
        <dbReference type="EMBL" id="GAA4374545.1"/>
    </source>
</evidence>
<protein>
    <submittedName>
        <fullName evidence="1">Uncharacterized protein</fullName>
    </submittedName>
</protein>
<reference evidence="2" key="1">
    <citation type="journal article" date="2019" name="Int. J. Syst. Evol. Microbiol.">
        <title>The Global Catalogue of Microorganisms (GCM) 10K type strain sequencing project: providing services to taxonomists for standard genome sequencing and annotation.</title>
        <authorList>
            <consortium name="The Broad Institute Genomics Platform"/>
            <consortium name="The Broad Institute Genome Sequencing Center for Infectious Disease"/>
            <person name="Wu L."/>
            <person name="Ma J."/>
        </authorList>
    </citation>
    <scope>NUCLEOTIDE SEQUENCE [LARGE SCALE GENOMIC DNA]</scope>
    <source>
        <strain evidence="2">JCM 17924</strain>
    </source>
</reference>
<dbReference type="EMBL" id="BAABHA010000002">
    <property type="protein sequence ID" value="GAA4374545.1"/>
    <property type="molecule type" value="Genomic_DNA"/>
</dbReference>
<gene>
    <name evidence="1" type="ORF">GCM10023186_06050</name>
</gene>
<dbReference type="Proteomes" id="UP001500454">
    <property type="component" value="Unassembled WGS sequence"/>
</dbReference>
<proteinExistence type="predicted"/>
<sequence length="68" mass="7308">MLMPEVEPEVLFMSDDEDVVPEVEPEVVAPEEASRLQAERTNAALKAATEKNDSGAKGCFFIAGKVNG</sequence>
<name>A0ABP8IVU5_9BACT</name>
<organism evidence="1 2">
    <name type="scientific">Hymenobacter koreensis</name>
    <dbReference type="NCBI Taxonomy" id="1084523"/>
    <lineage>
        <taxon>Bacteria</taxon>
        <taxon>Pseudomonadati</taxon>
        <taxon>Bacteroidota</taxon>
        <taxon>Cytophagia</taxon>
        <taxon>Cytophagales</taxon>
        <taxon>Hymenobacteraceae</taxon>
        <taxon>Hymenobacter</taxon>
    </lineage>
</organism>
<keyword evidence="2" id="KW-1185">Reference proteome</keyword>
<accession>A0ABP8IVU5</accession>